<dbReference type="AlphaFoldDB" id="A0A1W1VNX9"/>
<dbReference type="SUPFAM" id="SSF55073">
    <property type="entry name" value="Nucleotide cyclase"/>
    <property type="match status" value="1"/>
</dbReference>
<feature type="transmembrane region" description="Helical" evidence="1">
    <location>
        <begin position="33"/>
        <end position="51"/>
    </location>
</feature>
<dbReference type="CDD" id="cd01949">
    <property type="entry name" value="GGDEF"/>
    <property type="match status" value="1"/>
</dbReference>
<dbReference type="Pfam" id="PF00990">
    <property type="entry name" value="GGDEF"/>
    <property type="match status" value="1"/>
</dbReference>
<proteinExistence type="predicted"/>
<name>A0A1W1VNX9_9DEIO</name>
<evidence type="ECO:0000259" key="2">
    <source>
        <dbReference type="PROSITE" id="PS50887"/>
    </source>
</evidence>
<dbReference type="PANTHER" id="PTHR33121:SF73">
    <property type="entry name" value="CYCLIC DI-GMP PHOSPHODIESTERASE PDEN-RELATED"/>
    <property type="match status" value="1"/>
</dbReference>
<dbReference type="SMART" id="SM00267">
    <property type="entry name" value="GGDEF"/>
    <property type="match status" value="1"/>
</dbReference>
<feature type="transmembrane region" description="Helical" evidence="1">
    <location>
        <begin position="175"/>
        <end position="193"/>
    </location>
</feature>
<feature type="transmembrane region" description="Helical" evidence="1">
    <location>
        <begin position="145"/>
        <end position="163"/>
    </location>
</feature>
<evidence type="ECO:0000256" key="1">
    <source>
        <dbReference type="SAM" id="Phobius"/>
    </source>
</evidence>
<gene>
    <name evidence="3" type="ORF">SAMN00790413_02630</name>
</gene>
<dbReference type="NCBIfam" id="TIGR00254">
    <property type="entry name" value="GGDEF"/>
    <property type="match status" value="1"/>
</dbReference>
<feature type="domain" description="GGDEF" evidence="2">
    <location>
        <begin position="243"/>
        <end position="371"/>
    </location>
</feature>
<evidence type="ECO:0000313" key="4">
    <source>
        <dbReference type="Proteomes" id="UP000192582"/>
    </source>
</evidence>
<keyword evidence="1" id="KW-0812">Transmembrane</keyword>
<keyword evidence="1" id="KW-1133">Transmembrane helix</keyword>
<dbReference type="InterPro" id="IPR000160">
    <property type="entry name" value="GGDEF_dom"/>
</dbReference>
<evidence type="ECO:0000313" key="3">
    <source>
        <dbReference type="EMBL" id="SMB94973.1"/>
    </source>
</evidence>
<keyword evidence="4" id="KW-1185">Reference proteome</keyword>
<dbReference type="PANTHER" id="PTHR33121">
    <property type="entry name" value="CYCLIC DI-GMP PHOSPHODIESTERASE PDEF"/>
    <property type="match status" value="1"/>
</dbReference>
<protein>
    <submittedName>
        <fullName evidence="3">Diguanylate cyclase (GGDEF) domain-containing protein</fullName>
    </submittedName>
</protein>
<reference evidence="3 4" key="1">
    <citation type="submission" date="2017-04" db="EMBL/GenBank/DDBJ databases">
        <authorList>
            <person name="Afonso C.L."/>
            <person name="Miller P.J."/>
            <person name="Scott M.A."/>
            <person name="Spackman E."/>
            <person name="Goraichik I."/>
            <person name="Dimitrov K.M."/>
            <person name="Suarez D.L."/>
            <person name="Swayne D.E."/>
        </authorList>
    </citation>
    <scope>NUCLEOTIDE SEQUENCE [LARGE SCALE GENOMIC DNA]</scope>
    <source>
        <strain evidence="3 4">KR-140</strain>
    </source>
</reference>
<dbReference type="STRING" id="695939.SAMN00790413_02630"/>
<dbReference type="InterPro" id="IPR029787">
    <property type="entry name" value="Nucleotide_cyclase"/>
</dbReference>
<feature type="transmembrane region" description="Helical" evidence="1">
    <location>
        <begin position="63"/>
        <end position="80"/>
    </location>
</feature>
<dbReference type="GO" id="GO:0071111">
    <property type="term" value="F:cyclic-guanylate-specific phosphodiesterase activity"/>
    <property type="evidence" value="ECO:0007669"/>
    <property type="project" value="InterPro"/>
</dbReference>
<dbReference type="InterPro" id="IPR043128">
    <property type="entry name" value="Rev_trsase/Diguanyl_cyclase"/>
</dbReference>
<sequence length="382" mass="41354">MRDPFLPFPDVLSRARGWREGGLFRREPRRRDTYQVVLPLALLGTLVPLALDRPAPATPLADVTPFQVALVSVMLLLSLVRRCPLWVLDLLLLLGGWLSVLGQLGVALFAPDVPQRAAILGNTVPWFLVLLLAHTWLLGARRGTWLSVGALGVTLVLTIAFASGPMNSWGEAGRALLSPLFQLLLAGGIALLGQHTSSRRATTWARQGLWGGIPDEARDPLTGLPGRWALEQVVASQLPARATGLAVAVITVDNLEDMAAARGDVFTEVLRAHVARTLSVSIRDEDVVGCLEDGAFAVLMRVPDARFARSTCERLRVRVASRPLNGVLPTVSIGVAFWHEHPSVEGLLREARQAMLRARQDGGNRVQLLPETHGTLPPAVLV</sequence>
<organism evidence="3 4">
    <name type="scientific">Deinococcus hopiensis KR-140</name>
    <dbReference type="NCBI Taxonomy" id="695939"/>
    <lineage>
        <taxon>Bacteria</taxon>
        <taxon>Thermotogati</taxon>
        <taxon>Deinococcota</taxon>
        <taxon>Deinococci</taxon>
        <taxon>Deinococcales</taxon>
        <taxon>Deinococcaceae</taxon>
        <taxon>Deinococcus</taxon>
    </lineage>
</organism>
<keyword evidence="1" id="KW-0472">Membrane</keyword>
<dbReference type="RefSeq" id="WP_084049851.1">
    <property type="nucleotide sequence ID" value="NZ_FWWU01000009.1"/>
</dbReference>
<feature type="transmembrane region" description="Helical" evidence="1">
    <location>
        <begin position="87"/>
        <end position="111"/>
    </location>
</feature>
<dbReference type="OrthoDB" id="58340at2"/>
<dbReference type="PROSITE" id="PS50887">
    <property type="entry name" value="GGDEF"/>
    <property type="match status" value="1"/>
</dbReference>
<accession>A0A1W1VNX9</accession>
<dbReference type="Proteomes" id="UP000192582">
    <property type="component" value="Unassembled WGS sequence"/>
</dbReference>
<dbReference type="InterPro" id="IPR050706">
    <property type="entry name" value="Cyclic-di-GMP_PDE-like"/>
</dbReference>
<feature type="transmembrane region" description="Helical" evidence="1">
    <location>
        <begin position="117"/>
        <end position="138"/>
    </location>
</feature>
<dbReference type="EMBL" id="FWWU01000009">
    <property type="protein sequence ID" value="SMB94973.1"/>
    <property type="molecule type" value="Genomic_DNA"/>
</dbReference>
<dbReference type="Gene3D" id="3.30.70.270">
    <property type="match status" value="1"/>
</dbReference>